<dbReference type="InterPro" id="IPR038717">
    <property type="entry name" value="Tc1-like_DDE_dom"/>
</dbReference>
<dbReference type="EMBL" id="CZQE01000332">
    <property type="protein sequence ID" value="CUS46053.1"/>
    <property type="molecule type" value="Genomic_DNA"/>
</dbReference>
<dbReference type="InterPro" id="IPR047655">
    <property type="entry name" value="Transpos_IS630-like"/>
</dbReference>
<dbReference type="EMBL" id="CZQE01000204">
    <property type="protein sequence ID" value="CUS45054.1"/>
    <property type="molecule type" value="Genomic_DNA"/>
</dbReference>
<organism evidence="2">
    <name type="scientific">hydrothermal vent metagenome</name>
    <dbReference type="NCBI Taxonomy" id="652676"/>
    <lineage>
        <taxon>unclassified sequences</taxon>
        <taxon>metagenomes</taxon>
        <taxon>ecological metagenomes</taxon>
    </lineage>
</organism>
<dbReference type="PANTHER" id="PTHR46564:SF1">
    <property type="entry name" value="TRANSPOSASE"/>
    <property type="match status" value="1"/>
</dbReference>
<dbReference type="SUPFAM" id="SSF46689">
    <property type="entry name" value="Homeodomain-like"/>
    <property type="match status" value="1"/>
</dbReference>
<feature type="domain" description="Tc1-like transposase DDE" evidence="1">
    <location>
        <begin position="144"/>
        <end position="276"/>
    </location>
</feature>
<dbReference type="InterPro" id="IPR009057">
    <property type="entry name" value="Homeodomain-like_sf"/>
</dbReference>
<name>A0A160TMK1_9ZZZZ</name>
<dbReference type="GO" id="GO:0003676">
    <property type="term" value="F:nucleic acid binding"/>
    <property type="evidence" value="ECO:0007669"/>
    <property type="project" value="InterPro"/>
</dbReference>
<dbReference type="PANTHER" id="PTHR46564">
    <property type="entry name" value="TRANSPOSASE"/>
    <property type="match status" value="1"/>
</dbReference>
<evidence type="ECO:0000259" key="1">
    <source>
        <dbReference type="Pfam" id="PF13358"/>
    </source>
</evidence>
<sequence>MARPYSDDLRERVAASVVGGRSARETARLFGVSVASAVKWSQRLRVTGSAGSRPMGRKQERSLASEREWLLGRLEAAPDLTLRGLVVELRDRGVMTSYGSVWRIVRDAGVTFKKTLFAIEQLRPQIARRRAQWKKYQGRLDPRRLVFIDETWAKTNMTPIRGWAPRGTKLIARAPFGKWRTLTFLAALRHDRIDAPCVLDGPINGQSFTAWVEQFLVPTLNPGDVVIMDNLGSHKGQAVRQAIRSAGARLLFLPPYSPDLNPIEQVFAKLKLLLRKAAERSVEATWHRIGSLLDTFPPHECANYLRNSGYAST</sequence>
<dbReference type="Pfam" id="PF13358">
    <property type="entry name" value="DDE_3"/>
    <property type="match status" value="1"/>
</dbReference>
<accession>A0A160TMK1</accession>
<protein>
    <submittedName>
        <fullName evidence="3">Transposase</fullName>
    </submittedName>
</protein>
<evidence type="ECO:0000313" key="3">
    <source>
        <dbReference type="EMBL" id="CUS46053.1"/>
    </source>
</evidence>
<proteinExistence type="predicted"/>
<reference evidence="2" key="1">
    <citation type="submission" date="2015-10" db="EMBL/GenBank/DDBJ databases">
        <authorList>
            <person name="Gilbert D.G."/>
        </authorList>
    </citation>
    <scope>NUCLEOTIDE SEQUENCE</scope>
</reference>
<dbReference type="InterPro" id="IPR036397">
    <property type="entry name" value="RNaseH_sf"/>
</dbReference>
<dbReference type="AlphaFoldDB" id="A0A160TMK1"/>
<dbReference type="NCBIfam" id="NF033545">
    <property type="entry name" value="transpos_IS630"/>
    <property type="match status" value="1"/>
</dbReference>
<dbReference type="Gene3D" id="3.30.420.10">
    <property type="entry name" value="Ribonuclease H-like superfamily/Ribonuclease H"/>
    <property type="match status" value="1"/>
</dbReference>
<evidence type="ECO:0000313" key="2">
    <source>
        <dbReference type="EMBL" id="CUS45054.1"/>
    </source>
</evidence>
<gene>
    <name evidence="3" type="ORF">MGWOODY_Smn3090</name>
    <name evidence="2" type="ORF">MGWOODY_Smn809</name>
</gene>